<dbReference type="RefSeq" id="XP_006818917.1">
    <property type="nucleotide sequence ID" value="XM_006818854.1"/>
</dbReference>
<dbReference type="CDD" id="cd00200">
    <property type="entry name" value="WD40"/>
    <property type="match status" value="1"/>
</dbReference>
<proteinExistence type="predicted"/>
<evidence type="ECO:0000313" key="4">
    <source>
        <dbReference type="Proteomes" id="UP000694865"/>
    </source>
</evidence>
<dbReference type="PROSITE" id="PS00678">
    <property type="entry name" value="WD_REPEATS_1"/>
    <property type="match status" value="2"/>
</dbReference>
<dbReference type="PANTHER" id="PTHR19879">
    <property type="entry name" value="TRANSCRIPTION INITIATION FACTOR TFIID"/>
    <property type="match status" value="1"/>
</dbReference>
<dbReference type="SUPFAM" id="SSF50978">
    <property type="entry name" value="WD40 repeat-like"/>
    <property type="match status" value="1"/>
</dbReference>
<reference evidence="5" key="1">
    <citation type="submission" date="2025-08" db="UniProtKB">
        <authorList>
            <consortium name="RefSeq"/>
        </authorList>
    </citation>
    <scope>IDENTIFICATION</scope>
    <source>
        <tissue evidence="5">Testes</tissue>
    </source>
</reference>
<dbReference type="PROSITE" id="PS50294">
    <property type="entry name" value="WD_REPEATS_REGION"/>
    <property type="match status" value="2"/>
</dbReference>
<dbReference type="InterPro" id="IPR020472">
    <property type="entry name" value="WD40_PAC1"/>
</dbReference>
<dbReference type="InterPro" id="IPR019775">
    <property type="entry name" value="WD40_repeat_CS"/>
</dbReference>
<dbReference type="Proteomes" id="UP000694865">
    <property type="component" value="Unplaced"/>
</dbReference>
<dbReference type="PRINTS" id="PR00320">
    <property type="entry name" value="GPROTEINBRPT"/>
</dbReference>
<dbReference type="Pfam" id="PF00400">
    <property type="entry name" value="WD40"/>
    <property type="match status" value="5"/>
</dbReference>
<gene>
    <name evidence="5" type="primary">LOC102800971</name>
</gene>
<feature type="repeat" description="WD" evidence="3">
    <location>
        <begin position="135"/>
        <end position="167"/>
    </location>
</feature>
<dbReference type="PROSITE" id="PS50082">
    <property type="entry name" value="WD_REPEATS_2"/>
    <property type="match status" value="4"/>
</dbReference>
<keyword evidence="1 3" id="KW-0853">WD repeat</keyword>
<accession>A0ABM0MFX6</accession>
<dbReference type="SMART" id="SM00320">
    <property type="entry name" value="WD40"/>
    <property type="match status" value="5"/>
</dbReference>
<evidence type="ECO:0000313" key="5">
    <source>
        <dbReference type="RefSeq" id="XP_006818917.1"/>
    </source>
</evidence>
<organism evidence="4 5">
    <name type="scientific">Saccoglossus kowalevskii</name>
    <name type="common">Acorn worm</name>
    <dbReference type="NCBI Taxonomy" id="10224"/>
    <lineage>
        <taxon>Eukaryota</taxon>
        <taxon>Metazoa</taxon>
        <taxon>Hemichordata</taxon>
        <taxon>Enteropneusta</taxon>
        <taxon>Harrimaniidae</taxon>
        <taxon>Saccoglossus</taxon>
    </lineage>
</organism>
<sequence length="267" mass="29260">MATLVHTIDVHKSDVNWCSFSTKYLATCSGDKTVRLWNIDDFSEVSCSPLNGHEYYVHCCCFSPFGTLLASCSTDGKIIIWDPKTGDKQSVLSHKSKAIIRVCVFSPNSQFLVSGGADNMLCLWDVSTRKCVRVFEGHENTVESCSFTPDSNYLVSGSSDGDIRVWDARFGQSRCLFYTGNEDVHELGVSCIVCSPTFGTANRSFAASNPGLRHFLMATCGGDNLVKLWDLYTEPDCTVKLRCILEGHSGTVMACTFSLDGKMLASG</sequence>
<keyword evidence="4" id="KW-1185">Reference proteome</keyword>
<dbReference type="PANTHER" id="PTHR19879:SF9">
    <property type="entry name" value="TRANSCRIPTION INITIATION FACTOR TFIID SUBUNIT 5"/>
    <property type="match status" value="1"/>
</dbReference>
<dbReference type="InterPro" id="IPR001680">
    <property type="entry name" value="WD40_rpt"/>
</dbReference>
<feature type="repeat" description="WD" evidence="3">
    <location>
        <begin position="50"/>
        <end position="91"/>
    </location>
</feature>
<feature type="repeat" description="WD" evidence="3">
    <location>
        <begin position="8"/>
        <end position="47"/>
    </location>
</feature>
<feature type="non-terminal residue" evidence="5">
    <location>
        <position position="267"/>
    </location>
</feature>
<dbReference type="GeneID" id="102800971"/>
<protein>
    <submittedName>
        <fullName evidence="5">WD repeat, SAM and U-box domain-containing protein 1-like</fullName>
    </submittedName>
</protein>
<name>A0ABM0MFX6_SACKO</name>
<dbReference type="InterPro" id="IPR015943">
    <property type="entry name" value="WD40/YVTN_repeat-like_dom_sf"/>
</dbReference>
<evidence type="ECO:0000256" key="3">
    <source>
        <dbReference type="PROSITE-ProRule" id="PRU00221"/>
    </source>
</evidence>
<feature type="repeat" description="WD" evidence="3">
    <location>
        <begin position="105"/>
        <end position="134"/>
    </location>
</feature>
<evidence type="ECO:0000256" key="1">
    <source>
        <dbReference type="ARBA" id="ARBA00022574"/>
    </source>
</evidence>
<dbReference type="InterPro" id="IPR036322">
    <property type="entry name" value="WD40_repeat_dom_sf"/>
</dbReference>
<dbReference type="Gene3D" id="2.130.10.10">
    <property type="entry name" value="YVTN repeat-like/Quinoprotein amine dehydrogenase"/>
    <property type="match status" value="2"/>
</dbReference>
<keyword evidence="2" id="KW-0677">Repeat</keyword>
<evidence type="ECO:0000256" key="2">
    <source>
        <dbReference type="ARBA" id="ARBA00022737"/>
    </source>
</evidence>